<proteinExistence type="predicted"/>
<accession>A0ABX5FC40</accession>
<name>A0ABX5FC40_9CHRO</name>
<dbReference type="RefSeq" id="WP_106219680.1">
    <property type="nucleotide sequence ID" value="NZ_PVWP01000001.1"/>
</dbReference>
<sequence>MKAFIHLRSARFPELPGEAGEMVNPGTVGKALALHLQQRLQAMGRRAPFLCCEDWGWWVELADAPFRFGVCIYSLPPEAEADADADAATEGVGMAFCCTDGAVAERIWDWRRFRFIDTAPWAEALHGELLAILGDDPEVELLGCGPSFPGTGA</sequence>
<evidence type="ECO:0000313" key="1">
    <source>
        <dbReference type="EMBL" id="PSB39488.1"/>
    </source>
</evidence>
<dbReference type="EMBL" id="PVWP01000001">
    <property type="protein sequence ID" value="PSB39488.1"/>
    <property type="molecule type" value="Genomic_DNA"/>
</dbReference>
<evidence type="ECO:0000313" key="2">
    <source>
        <dbReference type="Proteomes" id="UP000238218"/>
    </source>
</evidence>
<keyword evidence="2" id="KW-1185">Reference proteome</keyword>
<protein>
    <submittedName>
        <fullName evidence="1">Uncharacterized protein</fullName>
    </submittedName>
</protein>
<reference evidence="1 2" key="1">
    <citation type="submission" date="2018-02" db="EMBL/GenBank/DDBJ databases">
        <authorList>
            <person name="Moore K."/>
            <person name="Momper L."/>
        </authorList>
    </citation>
    <scope>NUCLEOTIDE SEQUENCE [LARGE SCALE GENOMIC DNA]</scope>
    <source>
        <strain evidence="1 2">CCALA 015</strain>
    </source>
</reference>
<reference evidence="1 2" key="2">
    <citation type="submission" date="2018-03" db="EMBL/GenBank/DDBJ databases">
        <title>The ancient ancestry and fast evolution of plastids.</title>
        <authorList>
            <person name="Moore K.R."/>
            <person name="Magnabosco C."/>
            <person name="Momper L."/>
            <person name="Gold D.A."/>
            <person name="Bosak T."/>
            <person name="Fournier G.P."/>
        </authorList>
    </citation>
    <scope>NUCLEOTIDE SEQUENCE [LARGE SCALE GENOMIC DNA]</scope>
    <source>
        <strain evidence="1 2">CCALA 015</strain>
    </source>
</reference>
<comment type="caution">
    <text evidence="1">The sequence shown here is derived from an EMBL/GenBank/DDBJ whole genome shotgun (WGS) entry which is preliminary data.</text>
</comment>
<dbReference type="Proteomes" id="UP000238218">
    <property type="component" value="Unassembled WGS sequence"/>
</dbReference>
<organism evidence="1 2">
    <name type="scientific">Aphanothece cf. minutissima CCALA 015</name>
    <dbReference type="NCBI Taxonomy" id="2107695"/>
    <lineage>
        <taxon>Bacteria</taxon>
        <taxon>Bacillati</taxon>
        <taxon>Cyanobacteriota</taxon>
        <taxon>Cyanophyceae</taxon>
        <taxon>Oscillatoriophycideae</taxon>
        <taxon>Chroococcales</taxon>
        <taxon>Aphanothecaceae</taxon>
        <taxon>Aphanothece</taxon>
    </lineage>
</organism>
<gene>
    <name evidence="1" type="ORF">C7B81_02270</name>
</gene>